<dbReference type="AlphaFoldDB" id="A0A814C034"/>
<comment type="similarity">
    <text evidence="2">Belongs to the BORCS8 family.</text>
</comment>
<evidence type="ECO:0000313" key="6">
    <source>
        <dbReference type="EMBL" id="CAF1025015.1"/>
    </source>
</evidence>
<evidence type="ECO:0000256" key="4">
    <source>
        <dbReference type="ARBA" id="ARBA00023228"/>
    </source>
</evidence>
<evidence type="ECO:0000256" key="1">
    <source>
        <dbReference type="ARBA" id="ARBA00004656"/>
    </source>
</evidence>
<evidence type="ECO:0000313" key="7">
    <source>
        <dbReference type="Proteomes" id="UP000663828"/>
    </source>
</evidence>
<evidence type="ECO:0000313" key="5">
    <source>
        <dbReference type="EMBL" id="CAF0933671.1"/>
    </source>
</evidence>
<evidence type="ECO:0000256" key="2">
    <source>
        <dbReference type="ARBA" id="ARBA00010463"/>
    </source>
</evidence>
<accession>A0A814C034</accession>
<dbReference type="Proteomes" id="UP000663852">
    <property type="component" value="Unassembled WGS sequence"/>
</dbReference>
<proteinExistence type="inferred from homology"/>
<dbReference type="Proteomes" id="UP000663828">
    <property type="component" value="Unassembled WGS sequence"/>
</dbReference>
<keyword evidence="3" id="KW-0472">Membrane</keyword>
<dbReference type="PANTHER" id="PTHR21146:SF0">
    <property type="entry name" value="BLOC-1-RELATED COMPLEX SUBUNIT 8"/>
    <property type="match status" value="1"/>
</dbReference>
<comment type="subcellular location">
    <subcellularLocation>
        <location evidence="1">Lysosome membrane</location>
    </subcellularLocation>
</comment>
<organism evidence="5 7">
    <name type="scientific">Adineta ricciae</name>
    <name type="common">Rotifer</name>
    <dbReference type="NCBI Taxonomy" id="249248"/>
    <lineage>
        <taxon>Eukaryota</taxon>
        <taxon>Metazoa</taxon>
        <taxon>Spiralia</taxon>
        <taxon>Gnathifera</taxon>
        <taxon>Rotifera</taxon>
        <taxon>Eurotatoria</taxon>
        <taxon>Bdelloidea</taxon>
        <taxon>Adinetida</taxon>
        <taxon>Adinetidae</taxon>
        <taxon>Adineta</taxon>
    </lineage>
</organism>
<gene>
    <name evidence="6" type="ORF">EDS130_LOCUS16097</name>
    <name evidence="5" type="ORF">XAT740_LOCUS9722</name>
</gene>
<reference evidence="5" key="1">
    <citation type="submission" date="2021-02" db="EMBL/GenBank/DDBJ databases">
        <authorList>
            <person name="Nowell W R."/>
        </authorList>
    </citation>
    <scope>NUCLEOTIDE SEQUENCE</scope>
</reference>
<protein>
    <submittedName>
        <fullName evidence="5">Uncharacterized protein</fullName>
    </submittedName>
</protein>
<keyword evidence="7" id="KW-1185">Reference proteome</keyword>
<dbReference type="GO" id="GO:0005765">
    <property type="term" value="C:lysosomal membrane"/>
    <property type="evidence" value="ECO:0007669"/>
    <property type="project" value="UniProtKB-SubCell"/>
</dbReference>
<dbReference type="PANTHER" id="PTHR21146">
    <property type="entry name" value="MEF2B PROTEIN"/>
    <property type="match status" value="1"/>
</dbReference>
<dbReference type="InterPro" id="IPR019320">
    <property type="entry name" value="BORCS8"/>
</dbReference>
<sequence>MITSPSIIESRLNASTIRSDPDTESKVRSSIRAINETIQSNANEPSLAFYRIQEHVRRTLPTMVQKRMELENLHERMNGLIFDVEYSVDAVKSLGTSDEHFNNIATYLEKSVYISKQMNLLKQQLIQQQFLEKQGEP</sequence>
<dbReference type="Pfam" id="PF10167">
    <property type="entry name" value="BORCS8"/>
    <property type="match status" value="1"/>
</dbReference>
<name>A0A814C034_ADIRI</name>
<dbReference type="EMBL" id="CAJNOJ010000069">
    <property type="protein sequence ID" value="CAF1025015.1"/>
    <property type="molecule type" value="Genomic_DNA"/>
</dbReference>
<comment type="caution">
    <text evidence="5">The sequence shown here is derived from an EMBL/GenBank/DDBJ whole genome shotgun (WGS) entry which is preliminary data.</text>
</comment>
<dbReference type="GO" id="GO:0099078">
    <property type="term" value="C:BORC complex"/>
    <property type="evidence" value="ECO:0007669"/>
    <property type="project" value="TreeGrafter"/>
</dbReference>
<dbReference type="OrthoDB" id="10044187at2759"/>
<evidence type="ECO:0000256" key="3">
    <source>
        <dbReference type="ARBA" id="ARBA00023136"/>
    </source>
</evidence>
<keyword evidence="4" id="KW-0458">Lysosome</keyword>
<dbReference type="EMBL" id="CAJNOR010000505">
    <property type="protein sequence ID" value="CAF0933671.1"/>
    <property type="molecule type" value="Genomic_DNA"/>
</dbReference>